<name>A0A9D5QCV4_UNCW3</name>
<comment type="caution">
    <text evidence="1">The sequence shown here is derived from an EMBL/GenBank/DDBJ whole genome shotgun (WGS) entry which is preliminary data.</text>
</comment>
<evidence type="ECO:0000313" key="1">
    <source>
        <dbReference type="EMBL" id="MBD3364964.1"/>
    </source>
</evidence>
<evidence type="ECO:0000313" key="2">
    <source>
        <dbReference type="Proteomes" id="UP000630660"/>
    </source>
</evidence>
<protein>
    <submittedName>
        <fullName evidence="1">Uncharacterized protein</fullName>
    </submittedName>
</protein>
<feature type="non-terminal residue" evidence="1">
    <location>
        <position position="112"/>
    </location>
</feature>
<sequence length="112" mass="12815">MKRILSISPWPSVWSQGEEGGSPSEAYAIRAMQEAEFAVTHLSPLASGLPAREESEGMEIVRIANPFRRYRFIFKSGIAFLYRLPAIMEWTRLVSTWLRKSGRRYDLIIGHS</sequence>
<organism evidence="1 2">
    <name type="scientific">candidate division WOR-3 bacterium</name>
    <dbReference type="NCBI Taxonomy" id="2052148"/>
    <lineage>
        <taxon>Bacteria</taxon>
        <taxon>Bacteria division WOR-3</taxon>
    </lineage>
</organism>
<dbReference type="EMBL" id="WJKJ01000238">
    <property type="protein sequence ID" value="MBD3364964.1"/>
    <property type="molecule type" value="Genomic_DNA"/>
</dbReference>
<proteinExistence type="predicted"/>
<gene>
    <name evidence="1" type="ORF">GF359_07090</name>
</gene>
<dbReference type="AlphaFoldDB" id="A0A9D5QCV4"/>
<accession>A0A9D5QCV4</accession>
<dbReference type="Proteomes" id="UP000630660">
    <property type="component" value="Unassembled WGS sequence"/>
</dbReference>
<reference evidence="1" key="1">
    <citation type="submission" date="2019-11" db="EMBL/GenBank/DDBJ databases">
        <title>Microbial mats filling the niche in hypersaline microbial mats.</title>
        <authorList>
            <person name="Wong H.L."/>
            <person name="Macleod F.I."/>
            <person name="White R.A. III"/>
            <person name="Burns B.P."/>
        </authorList>
    </citation>
    <scope>NUCLEOTIDE SEQUENCE</scope>
    <source>
        <strain evidence="1">Bin_327</strain>
    </source>
</reference>